<dbReference type="PANTHER" id="PTHR12866">
    <property type="entry name" value="UBIQUITIN-LIKE-CONJUGATING ENZYME ATG3"/>
    <property type="match status" value="1"/>
</dbReference>
<dbReference type="InterPro" id="IPR007135">
    <property type="entry name" value="Atg3/Atg10"/>
</dbReference>
<evidence type="ECO:0000256" key="6">
    <source>
        <dbReference type="ARBA" id="ARBA00022786"/>
    </source>
</evidence>
<reference evidence="12 13" key="1">
    <citation type="journal article" date="2018" name="G3 (Bethesda)">
        <title>Phylogenetic and Phylogenomic Definition of Rhizopus Species.</title>
        <authorList>
            <person name="Gryganskyi A.P."/>
            <person name="Golan J."/>
            <person name="Dolatabadi S."/>
            <person name="Mondo S."/>
            <person name="Robb S."/>
            <person name="Idnurm A."/>
            <person name="Muszewska A."/>
            <person name="Steczkiewicz K."/>
            <person name="Masonjones S."/>
            <person name="Liao H.L."/>
            <person name="Gajdeczka M.T."/>
            <person name="Anike F."/>
            <person name="Vuek A."/>
            <person name="Anishchenko I.M."/>
            <person name="Voigt K."/>
            <person name="de Hoog G.S."/>
            <person name="Smith M.E."/>
            <person name="Heitman J."/>
            <person name="Vilgalys R."/>
            <person name="Stajich J.E."/>
        </authorList>
    </citation>
    <scope>NUCLEOTIDE SEQUENCE [LARGE SCALE GENOMIC DNA]</scope>
    <source>
        <strain evidence="12 13">LSU 92-RS-03</strain>
    </source>
</reference>
<evidence type="ECO:0000256" key="2">
    <source>
        <dbReference type="ARBA" id="ARBA00007683"/>
    </source>
</evidence>
<dbReference type="PANTHER" id="PTHR12866:SF2">
    <property type="entry name" value="UBIQUITIN-LIKE-CONJUGATING ENZYME ATG3"/>
    <property type="match status" value="1"/>
</dbReference>
<evidence type="ECO:0000256" key="3">
    <source>
        <dbReference type="ARBA" id="ARBA00018067"/>
    </source>
</evidence>
<dbReference type="GO" id="GO:0000422">
    <property type="term" value="P:autophagy of mitochondrion"/>
    <property type="evidence" value="ECO:0007669"/>
    <property type="project" value="TreeGrafter"/>
</dbReference>
<keyword evidence="13" id="KW-1185">Reference proteome</keyword>
<dbReference type="EMBL" id="PJQM01002673">
    <property type="protein sequence ID" value="RCH93580.1"/>
    <property type="molecule type" value="Genomic_DNA"/>
</dbReference>
<dbReference type="Pfam" id="PF03987">
    <property type="entry name" value="Autophagy_act_C"/>
    <property type="match status" value="1"/>
</dbReference>
<sequence>EAGLDNKKRDYLPSDKQFLVTRNVPCIRRARQMEYTEDDSETQIKDEIDDGEDWMFTHSTRGLEKLNVEDIPDLDDMPDIDDIPDMDDQVQEEEDPSVVPRDSNDKVLQVRTYDVFITYDKYYQTPRIWLFGYDEERRPLTSAQVFEDVSPDYVKKTVTIETHPHLSLSLASIHPCKHAEVMKKIIERMGDGQPAGVDEEGGIRVDQYLVIFLKFMSSVIPTIDYDHTISA</sequence>
<comment type="subcellular location">
    <subcellularLocation>
        <location evidence="1">Cytoplasm</location>
    </subcellularLocation>
</comment>
<comment type="caution">
    <text evidence="12">The sequence shown here is derived from an EMBL/GenBank/DDBJ whole genome shotgun (WGS) entry which is preliminary data.</text>
</comment>
<evidence type="ECO:0000256" key="5">
    <source>
        <dbReference type="ARBA" id="ARBA00022490"/>
    </source>
</evidence>
<evidence type="ECO:0000313" key="12">
    <source>
        <dbReference type="EMBL" id="RCH93580.1"/>
    </source>
</evidence>
<feature type="region of interest" description="Disordered" evidence="11">
    <location>
        <begin position="71"/>
        <end position="101"/>
    </location>
</feature>
<evidence type="ECO:0000256" key="8">
    <source>
        <dbReference type="ARBA" id="ARBA00023006"/>
    </source>
</evidence>
<keyword evidence="8" id="KW-0072">Autophagy</keyword>
<evidence type="ECO:0000256" key="7">
    <source>
        <dbReference type="ARBA" id="ARBA00022927"/>
    </source>
</evidence>
<organism evidence="12 13">
    <name type="scientific">Rhizopus stolonifer</name>
    <name type="common">Rhizopus nigricans</name>
    <dbReference type="NCBI Taxonomy" id="4846"/>
    <lineage>
        <taxon>Eukaryota</taxon>
        <taxon>Fungi</taxon>
        <taxon>Fungi incertae sedis</taxon>
        <taxon>Mucoromycota</taxon>
        <taxon>Mucoromycotina</taxon>
        <taxon>Mucoromycetes</taxon>
        <taxon>Mucorales</taxon>
        <taxon>Mucorineae</taxon>
        <taxon>Rhizopodaceae</taxon>
        <taxon>Rhizopus</taxon>
    </lineage>
</organism>
<dbReference type="FunFam" id="3.30.1460.50:FF:000007">
    <property type="entry name" value="Autophagy-related protein 3"/>
    <property type="match status" value="1"/>
</dbReference>
<dbReference type="GO" id="GO:0019776">
    <property type="term" value="F:Atg8-family ligase activity"/>
    <property type="evidence" value="ECO:0007669"/>
    <property type="project" value="TreeGrafter"/>
</dbReference>
<dbReference type="GO" id="GO:0061723">
    <property type="term" value="P:glycophagy"/>
    <property type="evidence" value="ECO:0007669"/>
    <property type="project" value="TreeGrafter"/>
</dbReference>
<keyword evidence="5" id="KW-0963">Cytoplasm</keyword>
<dbReference type="GO" id="GO:0005829">
    <property type="term" value="C:cytosol"/>
    <property type="evidence" value="ECO:0007669"/>
    <property type="project" value="TreeGrafter"/>
</dbReference>
<evidence type="ECO:0000256" key="11">
    <source>
        <dbReference type="SAM" id="MobiDB-lite"/>
    </source>
</evidence>
<dbReference type="GO" id="GO:0000045">
    <property type="term" value="P:autophagosome assembly"/>
    <property type="evidence" value="ECO:0007669"/>
    <property type="project" value="TreeGrafter"/>
</dbReference>
<dbReference type="GO" id="GO:0000407">
    <property type="term" value="C:phagophore assembly site"/>
    <property type="evidence" value="ECO:0007669"/>
    <property type="project" value="TreeGrafter"/>
</dbReference>
<evidence type="ECO:0000256" key="9">
    <source>
        <dbReference type="ARBA" id="ARBA00032144"/>
    </source>
</evidence>
<evidence type="ECO:0000256" key="1">
    <source>
        <dbReference type="ARBA" id="ARBA00004496"/>
    </source>
</evidence>
<evidence type="ECO:0000313" key="13">
    <source>
        <dbReference type="Proteomes" id="UP000253551"/>
    </source>
</evidence>
<keyword evidence="6" id="KW-0833">Ubl conjugation pathway</keyword>
<feature type="compositionally biased region" description="Acidic residues" evidence="11">
    <location>
        <begin position="71"/>
        <end position="96"/>
    </location>
</feature>
<dbReference type="GO" id="GO:0044804">
    <property type="term" value="P:nucleophagy"/>
    <property type="evidence" value="ECO:0007669"/>
    <property type="project" value="TreeGrafter"/>
</dbReference>
<name>A0A367JUG3_RHIST</name>
<protein>
    <recommendedName>
        <fullName evidence="3">Autophagy-related protein 3</fullName>
    </recommendedName>
    <alternativeName>
        <fullName evidence="9 10">Autophagy-related E2-like conjugation enzyme ATG3</fullName>
    </alternativeName>
</protein>
<proteinExistence type="inferred from homology"/>
<dbReference type="STRING" id="4846.A0A367JUG3"/>
<keyword evidence="4" id="KW-0813">Transport</keyword>
<dbReference type="AlphaFoldDB" id="A0A367JUG3"/>
<dbReference type="Gene3D" id="3.30.1460.50">
    <property type="match status" value="1"/>
</dbReference>
<keyword evidence="7" id="KW-0653">Protein transport</keyword>
<evidence type="ECO:0000256" key="10">
    <source>
        <dbReference type="ARBA" id="ARBA00033139"/>
    </source>
</evidence>
<accession>A0A367JUG3</accession>
<feature type="non-terminal residue" evidence="12">
    <location>
        <position position="1"/>
    </location>
</feature>
<dbReference type="GO" id="GO:0015031">
    <property type="term" value="P:protein transport"/>
    <property type="evidence" value="ECO:0007669"/>
    <property type="project" value="UniProtKB-KW"/>
</dbReference>
<comment type="similarity">
    <text evidence="2">Belongs to the ATG3 family.</text>
</comment>
<dbReference type="OrthoDB" id="1584384at2759"/>
<gene>
    <name evidence="12" type="primary">ATG3_2</name>
    <name evidence="12" type="ORF">CU098_010723</name>
</gene>
<evidence type="ECO:0000256" key="4">
    <source>
        <dbReference type="ARBA" id="ARBA00022448"/>
    </source>
</evidence>
<dbReference type="Proteomes" id="UP000253551">
    <property type="component" value="Unassembled WGS sequence"/>
</dbReference>